<reference evidence="1 2" key="1">
    <citation type="journal article" date="2022" name="G3 (Bethesda)">
        <title>Whole-genome sequence and methylome profiling of the almond [Prunus dulcis (Mill.) D.A. Webb] cultivar 'Nonpareil'.</title>
        <authorList>
            <person name="D'Amico-Willman K.M."/>
            <person name="Ouma W.Z."/>
            <person name="Meulia T."/>
            <person name="Sideli G.M."/>
            <person name="Gradziel T.M."/>
            <person name="Fresnedo-Ramirez J."/>
        </authorList>
    </citation>
    <scope>NUCLEOTIDE SEQUENCE [LARGE SCALE GENOMIC DNA]</scope>
    <source>
        <strain evidence="1">Clone GOH B32 T37-40</strain>
    </source>
</reference>
<dbReference type="AlphaFoldDB" id="A0AAD4UVW3"/>
<dbReference type="EMBL" id="JAJFAZ020000008">
    <property type="protein sequence ID" value="KAI5313054.1"/>
    <property type="molecule type" value="Genomic_DNA"/>
</dbReference>
<keyword evidence="2" id="KW-1185">Reference proteome</keyword>
<proteinExistence type="predicted"/>
<sequence>MLPHAVRQGFTRQPGNTRLSSLRQAVHTWEGLAGAYRSAGKVGGNLRPFADLASPSAGGSGKGGAAAGSAWQLGRGSGSATASARQVLATAGICEHGFCRFRHGLASTDSS</sequence>
<organism evidence="1 2">
    <name type="scientific">Prunus dulcis</name>
    <name type="common">Almond</name>
    <name type="synonym">Amygdalus dulcis</name>
    <dbReference type="NCBI Taxonomy" id="3755"/>
    <lineage>
        <taxon>Eukaryota</taxon>
        <taxon>Viridiplantae</taxon>
        <taxon>Streptophyta</taxon>
        <taxon>Embryophyta</taxon>
        <taxon>Tracheophyta</taxon>
        <taxon>Spermatophyta</taxon>
        <taxon>Magnoliopsida</taxon>
        <taxon>eudicotyledons</taxon>
        <taxon>Gunneridae</taxon>
        <taxon>Pentapetalae</taxon>
        <taxon>rosids</taxon>
        <taxon>fabids</taxon>
        <taxon>Rosales</taxon>
        <taxon>Rosaceae</taxon>
        <taxon>Amygdaloideae</taxon>
        <taxon>Amygdaleae</taxon>
        <taxon>Prunus</taxon>
    </lineage>
</organism>
<accession>A0AAD4UVW3</accession>
<gene>
    <name evidence="1" type="ORF">L3X38_042228</name>
</gene>
<protein>
    <submittedName>
        <fullName evidence="1">Uncharacterized protein</fullName>
    </submittedName>
</protein>
<evidence type="ECO:0000313" key="2">
    <source>
        <dbReference type="Proteomes" id="UP001054821"/>
    </source>
</evidence>
<comment type="caution">
    <text evidence="1">The sequence shown here is derived from an EMBL/GenBank/DDBJ whole genome shotgun (WGS) entry which is preliminary data.</text>
</comment>
<dbReference type="Proteomes" id="UP001054821">
    <property type="component" value="Chromosome 8"/>
</dbReference>
<evidence type="ECO:0000313" key="1">
    <source>
        <dbReference type="EMBL" id="KAI5313054.1"/>
    </source>
</evidence>
<name>A0AAD4UVW3_PRUDU</name>